<evidence type="ECO:0000313" key="1">
    <source>
        <dbReference type="EMBL" id="KAK8851624.1"/>
    </source>
</evidence>
<dbReference type="Proteomes" id="UP001390339">
    <property type="component" value="Unassembled WGS sequence"/>
</dbReference>
<sequence>MLELRSAELEAAGYARSPLAETKPNQPTSFRFRTGGLAGEGQAGLLSCRIFPRGATAFGKAAR</sequence>
<organism evidence="1 2">
    <name type="scientific">Apiospora arundinis</name>
    <dbReference type="NCBI Taxonomy" id="335852"/>
    <lineage>
        <taxon>Eukaryota</taxon>
        <taxon>Fungi</taxon>
        <taxon>Dikarya</taxon>
        <taxon>Ascomycota</taxon>
        <taxon>Pezizomycotina</taxon>
        <taxon>Sordariomycetes</taxon>
        <taxon>Xylariomycetidae</taxon>
        <taxon>Amphisphaeriales</taxon>
        <taxon>Apiosporaceae</taxon>
        <taxon>Apiospora</taxon>
    </lineage>
</organism>
<gene>
    <name evidence="1" type="ORF">PGQ11_014103</name>
</gene>
<name>A0ABR2HRD1_9PEZI</name>
<comment type="caution">
    <text evidence="1">The sequence shown here is derived from an EMBL/GenBank/DDBJ whole genome shotgun (WGS) entry which is preliminary data.</text>
</comment>
<protein>
    <submittedName>
        <fullName evidence="1">Uncharacterized protein</fullName>
    </submittedName>
</protein>
<dbReference type="EMBL" id="JAPCWZ010000009">
    <property type="protein sequence ID" value="KAK8851624.1"/>
    <property type="molecule type" value="Genomic_DNA"/>
</dbReference>
<reference evidence="1 2" key="1">
    <citation type="journal article" date="2024" name="IMA Fungus">
        <title>Apiospora arundinis, a panoply of carbohydrate-active enzymes and secondary metabolites.</title>
        <authorList>
            <person name="Sorensen T."/>
            <person name="Petersen C."/>
            <person name="Muurmann A.T."/>
            <person name="Christiansen J.V."/>
            <person name="Brundto M.L."/>
            <person name="Overgaard C.K."/>
            <person name="Boysen A.T."/>
            <person name="Wollenberg R.D."/>
            <person name="Larsen T.O."/>
            <person name="Sorensen J.L."/>
            <person name="Nielsen K.L."/>
            <person name="Sondergaard T.E."/>
        </authorList>
    </citation>
    <scope>NUCLEOTIDE SEQUENCE [LARGE SCALE GENOMIC DNA]</scope>
    <source>
        <strain evidence="1 2">AAU 773</strain>
    </source>
</reference>
<keyword evidence="2" id="KW-1185">Reference proteome</keyword>
<accession>A0ABR2HRD1</accession>
<evidence type="ECO:0000313" key="2">
    <source>
        <dbReference type="Proteomes" id="UP001390339"/>
    </source>
</evidence>
<proteinExistence type="predicted"/>